<dbReference type="Pfam" id="PF11457">
    <property type="entry name" value="DUF3021"/>
    <property type="match status" value="1"/>
</dbReference>
<keyword evidence="2" id="KW-1185">Reference proteome</keyword>
<reference evidence="1 2" key="1">
    <citation type="submission" date="2016-05" db="EMBL/GenBank/DDBJ databases">
        <title>Whole genome sequencing of Tetragenococcus halophilus subsp. halophilus NISL 7118.</title>
        <authorList>
            <person name="Shiwa Y."/>
            <person name="Nishimura I."/>
            <person name="Yoshikawa H."/>
            <person name="Koyama Y."/>
            <person name="Oguma T."/>
        </authorList>
    </citation>
    <scope>NUCLEOTIDE SEQUENCE [LARGE SCALE GENOMIC DNA]</scope>
    <source>
        <strain evidence="1 2">NISL 7118</strain>
    </source>
</reference>
<gene>
    <name evidence="1" type="ORF">TEHN7118_2206</name>
</gene>
<dbReference type="EMBL" id="BDEC01000207">
    <property type="protein sequence ID" value="GBD69400.1"/>
    <property type="molecule type" value="Genomic_DNA"/>
</dbReference>
<proteinExistence type="predicted"/>
<sequence length="151" mass="16750">MMKKIAACLGIGIVFGTFIGLILSVFASLAYSQSEYMPVSPAFMSYFSNEIQAMLGAIALWSAIGSIFSLASLFYSQTDWSVTKMTLVHFSVTYLTFLPLATIAGWTSLKLGTLLGFTLTFLFIYVIIWFVAMLRVKKEIDALNQHLQDNS</sequence>
<name>A0A2H6CWP0_TETHA</name>
<evidence type="ECO:0000313" key="2">
    <source>
        <dbReference type="Proteomes" id="UP000236214"/>
    </source>
</evidence>
<dbReference type="InterPro" id="IPR021560">
    <property type="entry name" value="DUF3021"/>
</dbReference>
<organism evidence="1 2">
    <name type="scientific">Tetragenococcus halophilus subsp. halophilus</name>
    <dbReference type="NCBI Taxonomy" id="1513897"/>
    <lineage>
        <taxon>Bacteria</taxon>
        <taxon>Bacillati</taxon>
        <taxon>Bacillota</taxon>
        <taxon>Bacilli</taxon>
        <taxon>Lactobacillales</taxon>
        <taxon>Enterococcaceae</taxon>
        <taxon>Tetragenococcus</taxon>
    </lineage>
</organism>
<evidence type="ECO:0000313" key="1">
    <source>
        <dbReference type="EMBL" id="GBD69400.1"/>
    </source>
</evidence>
<comment type="caution">
    <text evidence="1">The sequence shown here is derived from an EMBL/GenBank/DDBJ whole genome shotgun (WGS) entry which is preliminary data.</text>
</comment>
<accession>A0A2H6CWP0</accession>
<dbReference type="AlphaFoldDB" id="A0A2H6CWP0"/>
<protein>
    <submittedName>
        <fullName evidence="1">Uncharacterized protein</fullName>
    </submittedName>
</protein>
<dbReference type="RefSeq" id="WP_094243725.1">
    <property type="nucleotide sequence ID" value="NZ_BAABQP010000040.1"/>
</dbReference>
<dbReference type="Proteomes" id="UP000236214">
    <property type="component" value="Unassembled WGS sequence"/>
</dbReference>